<dbReference type="AlphaFoldDB" id="A0AAJ0C5D0"/>
<feature type="region of interest" description="Disordered" evidence="1">
    <location>
        <begin position="107"/>
        <end position="160"/>
    </location>
</feature>
<evidence type="ECO:0000313" key="3">
    <source>
        <dbReference type="Proteomes" id="UP001244011"/>
    </source>
</evidence>
<gene>
    <name evidence="2" type="ORF">QBC33DRAFT_528099</name>
</gene>
<protein>
    <submittedName>
        <fullName evidence="2">Uncharacterized protein</fullName>
    </submittedName>
</protein>
<dbReference type="Proteomes" id="UP001244011">
    <property type="component" value="Unassembled WGS sequence"/>
</dbReference>
<dbReference type="GeneID" id="85310216"/>
<proteinExistence type="predicted"/>
<comment type="caution">
    <text evidence="2">The sequence shown here is derived from an EMBL/GenBank/DDBJ whole genome shotgun (WGS) entry which is preliminary data.</text>
</comment>
<evidence type="ECO:0000313" key="2">
    <source>
        <dbReference type="EMBL" id="KAK1770465.1"/>
    </source>
</evidence>
<dbReference type="EMBL" id="MU839000">
    <property type="protein sequence ID" value="KAK1770465.1"/>
    <property type="molecule type" value="Genomic_DNA"/>
</dbReference>
<feature type="compositionally biased region" description="Pro residues" evidence="1">
    <location>
        <begin position="117"/>
        <end position="139"/>
    </location>
</feature>
<dbReference type="RefSeq" id="XP_060286678.1">
    <property type="nucleotide sequence ID" value="XM_060427029.1"/>
</dbReference>
<organism evidence="2 3">
    <name type="scientific">Phialemonium atrogriseum</name>
    <dbReference type="NCBI Taxonomy" id="1093897"/>
    <lineage>
        <taxon>Eukaryota</taxon>
        <taxon>Fungi</taxon>
        <taxon>Dikarya</taxon>
        <taxon>Ascomycota</taxon>
        <taxon>Pezizomycotina</taxon>
        <taxon>Sordariomycetes</taxon>
        <taxon>Sordariomycetidae</taxon>
        <taxon>Cephalothecales</taxon>
        <taxon>Cephalothecaceae</taxon>
        <taxon>Phialemonium</taxon>
    </lineage>
</organism>
<sequence length="184" mass="18789">MSAAVTLTSSFLECTPLPTTTVTNTVTSTFTTTYCVTLPAACPTSEWIATYTLLEICTGERDHWTPPAIPPNFGTTTVFCDVCHEKTQVITCPNAAAPTGPTVIGGDGITVTAPDHPGFPQPTQNPAPGPPGNFVPPPQETGAANPDNGGDDSPVVTAGSPPSLKKGLALMAGLALAVGQFLVL</sequence>
<name>A0AAJ0C5D0_9PEZI</name>
<reference evidence="2" key="1">
    <citation type="submission" date="2023-06" db="EMBL/GenBank/DDBJ databases">
        <title>Genome-scale phylogeny and comparative genomics of the fungal order Sordariales.</title>
        <authorList>
            <consortium name="Lawrence Berkeley National Laboratory"/>
            <person name="Hensen N."/>
            <person name="Bonometti L."/>
            <person name="Westerberg I."/>
            <person name="Brannstrom I.O."/>
            <person name="Guillou S."/>
            <person name="Cros-Aarteil S."/>
            <person name="Calhoun S."/>
            <person name="Haridas S."/>
            <person name="Kuo A."/>
            <person name="Mondo S."/>
            <person name="Pangilinan J."/>
            <person name="Riley R."/>
            <person name="Labutti K."/>
            <person name="Andreopoulos B."/>
            <person name="Lipzen A."/>
            <person name="Chen C."/>
            <person name="Yanf M."/>
            <person name="Daum C."/>
            <person name="Ng V."/>
            <person name="Clum A."/>
            <person name="Steindorff A."/>
            <person name="Ohm R."/>
            <person name="Martin F."/>
            <person name="Silar P."/>
            <person name="Natvig D."/>
            <person name="Lalanne C."/>
            <person name="Gautier V."/>
            <person name="Ament-Velasquez S.L."/>
            <person name="Kruys A."/>
            <person name="Hutchinson M.I."/>
            <person name="Powell A.J."/>
            <person name="Barry K."/>
            <person name="Miller A.N."/>
            <person name="Grigoriev I.V."/>
            <person name="Debuchy R."/>
            <person name="Gladieux P."/>
            <person name="Thoren M.H."/>
            <person name="Johannesson H."/>
        </authorList>
    </citation>
    <scope>NUCLEOTIDE SEQUENCE</scope>
    <source>
        <strain evidence="2">8032-3</strain>
    </source>
</reference>
<keyword evidence="3" id="KW-1185">Reference proteome</keyword>
<evidence type="ECO:0000256" key="1">
    <source>
        <dbReference type="SAM" id="MobiDB-lite"/>
    </source>
</evidence>
<accession>A0AAJ0C5D0</accession>